<reference evidence="6" key="1">
    <citation type="submission" date="2018-07" db="EMBL/GenBank/DDBJ databases">
        <authorList>
            <person name="Quirk P.G."/>
            <person name="Krulwich T.A."/>
        </authorList>
    </citation>
    <scope>NUCLEOTIDE SEQUENCE</scope>
</reference>
<dbReference type="Gene3D" id="3.40.50.150">
    <property type="entry name" value="Vaccinia Virus protein VP39"/>
    <property type="match status" value="3"/>
</dbReference>
<comment type="similarity">
    <text evidence="1">Belongs to the methyltransferase superfamily.</text>
</comment>
<evidence type="ECO:0000256" key="2">
    <source>
        <dbReference type="ARBA" id="ARBA00022603"/>
    </source>
</evidence>
<dbReference type="FunFam" id="3.40.50.150:FF:000110">
    <property type="entry name" value="methyltransferase-like protein 13 isoform X1"/>
    <property type="match status" value="1"/>
</dbReference>
<sequence length="786" mass="89387">MNLLLPKATSEFGSTEYWDKFFKARGKKAFEWYGEYPELCGILHKYIKAKDDVLVVGCGNSKLSSDLYDVGIKKITNIDISTTVIAQMQKINRHRDEMQWKQQDVTQMTDFESESFSVVLDKGTLDALTTDESEEVINRVRAYLSEMTRVLKIGGRFICVSLLQPHILKVVLEYLPTNNYMFRVVRCMEAERKTAETSSDGTSMPVFVVIGSKFKALPQKILEVCMAGDKIQRMSSEGDVMTLISDVQKSSMVTNGLVKDSSAALSDEIQLELYSTSNDRIPRYTVHVLDQKPKRGNGKFAAFIVPQGREIDWLFSTPDGRRKLQESSGHDRLAIVSMHREFTYPDWNQVQEELNPYITNLAPNSSSTKIPYLSLDTNVGHRELICKGTSEFSGQYVIEDVLGDNNQMFRRLIFMNNQFTVQSEALLKLIYSKDGTVMEKSVDKTYLACQHHLYMIAGLNTTGSLTPSENKKKKNKNRINALLVGLGGGGFVSFIQELLKHIKITAVELDPSILSIATEFFDLNQTKNLEVIIEDGLEYIKRAAKAPEIQKLDDILFDVDSKDPSVGMSCPPEAFLSKEIIDAVKLLLKDDGLFILNLVCRDDKLREKVKAGLRNQFTSMCSFKLEEDLNEIIYCCKSLIDETEWKKNFEKSKLDDILFDVDSKDPSVGMSCPPEAFLSKEIIDAVKLLLKDDGLFILNLVCRDDKLREKVKADLRNQFTSMCSFKLEEDLNEIIYCCKSLIDETEWKKNFEKSVKELNQFASKKKTVNDEDLIELQEFIKSLKMS</sequence>
<dbReference type="OMA" id="FEWYGAF"/>
<dbReference type="InterPro" id="IPR013216">
    <property type="entry name" value="Methyltransf_11"/>
</dbReference>
<accession>A0A336LKZ2</accession>
<dbReference type="PANTHER" id="PTHR12176">
    <property type="entry name" value="SAM-DEPENDENT METHYLTRANSFERASE SUPERFAMILY PROTEIN"/>
    <property type="match status" value="1"/>
</dbReference>
<dbReference type="GO" id="GO:0008757">
    <property type="term" value="F:S-adenosylmethionine-dependent methyltransferase activity"/>
    <property type="evidence" value="ECO:0007669"/>
    <property type="project" value="InterPro"/>
</dbReference>
<organism evidence="6">
    <name type="scientific">Culicoides sonorensis</name>
    <name type="common">Biting midge</name>
    <dbReference type="NCBI Taxonomy" id="179676"/>
    <lineage>
        <taxon>Eukaryota</taxon>
        <taxon>Metazoa</taxon>
        <taxon>Ecdysozoa</taxon>
        <taxon>Arthropoda</taxon>
        <taxon>Hexapoda</taxon>
        <taxon>Insecta</taxon>
        <taxon>Pterygota</taxon>
        <taxon>Neoptera</taxon>
        <taxon>Endopterygota</taxon>
        <taxon>Diptera</taxon>
        <taxon>Nematocera</taxon>
        <taxon>Chironomoidea</taxon>
        <taxon>Ceratopogonidae</taxon>
        <taxon>Ceratopogoninae</taxon>
        <taxon>Culicoides</taxon>
        <taxon>Monoculicoides</taxon>
    </lineage>
</organism>
<dbReference type="AlphaFoldDB" id="A0A336LKZ2"/>
<dbReference type="InterPro" id="IPR051419">
    <property type="entry name" value="Lys/N-term_MeTrsfase_sf"/>
</dbReference>
<evidence type="ECO:0000256" key="1">
    <source>
        <dbReference type="ARBA" id="ARBA00008361"/>
    </source>
</evidence>
<proteinExistence type="inferred from homology"/>
<evidence type="ECO:0000256" key="4">
    <source>
        <dbReference type="ARBA" id="ARBA00023268"/>
    </source>
</evidence>
<keyword evidence="4" id="KW-0511">Multifunctional enzyme</keyword>
<dbReference type="PANTHER" id="PTHR12176:SF78">
    <property type="entry name" value="EEF1A LYSINE AND N-TERMINAL METHYLTRANSFERASE"/>
    <property type="match status" value="1"/>
</dbReference>
<evidence type="ECO:0000313" key="6">
    <source>
        <dbReference type="EMBL" id="SSX18375.1"/>
    </source>
</evidence>
<evidence type="ECO:0000256" key="3">
    <source>
        <dbReference type="ARBA" id="ARBA00022679"/>
    </source>
</evidence>
<feature type="domain" description="Methyltransferase type 11" evidence="5">
    <location>
        <begin position="54"/>
        <end position="159"/>
    </location>
</feature>
<dbReference type="CDD" id="cd02440">
    <property type="entry name" value="AdoMet_MTases"/>
    <property type="match status" value="2"/>
</dbReference>
<dbReference type="Pfam" id="PF01564">
    <property type="entry name" value="Spermine_synth"/>
    <property type="match status" value="1"/>
</dbReference>
<dbReference type="InterPro" id="IPR029063">
    <property type="entry name" value="SAM-dependent_MTases_sf"/>
</dbReference>
<evidence type="ECO:0000259" key="5">
    <source>
        <dbReference type="Pfam" id="PF08241"/>
    </source>
</evidence>
<keyword evidence="3" id="KW-0808">Transferase</keyword>
<dbReference type="Pfam" id="PF08241">
    <property type="entry name" value="Methyltransf_11"/>
    <property type="match status" value="1"/>
</dbReference>
<name>A0A336LKZ2_CULSO</name>
<dbReference type="VEuPathDB" id="VectorBase:CSON009529"/>
<dbReference type="EMBL" id="UFQT01000037">
    <property type="protein sequence ID" value="SSX18375.1"/>
    <property type="molecule type" value="Genomic_DNA"/>
</dbReference>
<protein>
    <submittedName>
        <fullName evidence="6">CSON009529 protein</fullName>
    </submittedName>
</protein>
<keyword evidence="2" id="KW-0489">Methyltransferase</keyword>
<dbReference type="GO" id="GO:0032259">
    <property type="term" value="P:methylation"/>
    <property type="evidence" value="ECO:0007669"/>
    <property type="project" value="UniProtKB-KW"/>
</dbReference>
<dbReference type="SUPFAM" id="SSF53335">
    <property type="entry name" value="S-adenosyl-L-methionine-dependent methyltransferases"/>
    <property type="match status" value="3"/>
</dbReference>
<gene>
    <name evidence="6" type="primary">CSON009529</name>
</gene>